<dbReference type="EMBL" id="JH993075">
    <property type="protein sequence ID" value="EKX36384.1"/>
    <property type="molecule type" value="Genomic_DNA"/>
</dbReference>
<organism evidence="4">
    <name type="scientific">Guillardia theta (strain CCMP2712)</name>
    <name type="common">Cryptophyte</name>
    <dbReference type="NCBI Taxonomy" id="905079"/>
    <lineage>
        <taxon>Eukaryota</taxon>
        <taxon>Cryptophyceae</taxon>
        <taxon>Pyrenomonadales</taxon>
        <taxon>Geminigeraceae</taxon>
        <taxon>Guillardia</taxon>
    </lineage>
</organism>
<reference evidence="6" key="2">
    <citation type="submission" date="2012-11" db="EMBL/GenBank/DDBJ databases">
        <authorList>
            <person name="Kuo A."/>
            <person name="Curtis B.A."/>
            <person name="Tanifuji G."/>
            <person name="Burki F."/>
            <person name="Gruber A."/>
            <person name="Irimia M."/>
            <person name="Maruyama S."/>
            <person name="Arias M.C."/>
            <person name="Ball S.G."/>
            <person name="Gile G.H."/>
            <person name="Hirakawa Y."/>
            <person name="Hopkins J.F."/>
            <person name="Rensing S.A."/>
            <person name="Schmutz J."/>
            <person name="Symeonidi A."/>
            <person name="Elias M."/>
            <person name="Eveleigh R.J."/>
            <person name="Herman E.K."/>
            <person name="Klute M.J."/>
            <person name="Nakayama T."/>
            <person name="Obornik M."/>
            <person name="Reyes-Prieto A."/>
            <person name="Armbrust E.V."/>
            <person name="Aves S.J."/>
            <person name="Beiko R.G."/>
            <person name="Coutinho P."/>
            <person name="Dacks J.B."/>
            <person name="Durnford D.G."/>
            <person name="Fast N.M."/>
            <person name="Green B.R."/>
            <person name="Grisdale C."/>
            <person name="Hempe F."/>
            <person name="Henrissat B."/>
            <person name="Hoppner M.P."/>
            <person name="Ishida K.-I."/>
            <person name="Kim E."/>
            <person name="Koreny L."/>
            <person name="Kroth P.G."/>
            <person name="Liu Y."/>
            <person name="Malik S.-B."/>
            <person name="Maier U.G."/>
            <person name="McRose D."/>
            <person name="Mock T."/>
            <person name="Neilson J.A."/>
            <person name="Onodera N.T."/>
            <person name="Poole A.M."/>
            <person name="Pritham E.J."/>
            <person name="Richards T.A."/>
            <person name="Rocap G."/>
            <person name="Roy S.W."/>
            <person name="Sarai C."/>
            <person name="Schaack S."/>
            <person name="Shirato S."/>
            <person name="Slamovits C.H."/>
            <person name="Spencer D.F."/>
            <person name="Suzuki S."/>
            <person name="Worden A.Z."/>
            <person name="Zauner S."/>
            <person name="Barry K."/>
            <person name="Bell C."/>
            <person name="Bharti A.K."/>
            <person name="Crow J.A."/>
            <person name="Grimwood J."/>
            <person name="Kramer R."/>
            <person name="Lindquist E."/>
            <person name="Lucas S."/>
            <person name="Salamov A."/>
            <person name="McFadden G.I."/>
            <person name="Lane C.E."/>
            <person name="Keeling P.J."/>
            <person name="Gray M.W."/>
            <person name="Grigoriev I.V."/>
            <person name="Archibald J.M."/>
        </authorList>
    </citation>
    <scope>NUCLEOTIDE SEQUENCE</scope>
    <source>
        <strain evidence="6">CCMP2712</strain>
    </source>
</reference>
<evidence type="ECO:0000313" key="4">
    <source>
        <dbReference type="EMBL" id="EKX36384.1"/>
    </source>
</evidence>
<feature type="region of interest" description="Disordered" evidence="3">
    <location>
        <begin position="67"/>
        <end position="87"/>
    </location>
</feature>
<evidence type="ECO:0000256" key="1">
    <source>
        <dbReference type="ARBA" id="ARBA00022737"/>
    </source>
</evidence>
<dbReference type="EnsemblProtists" id="EKX36384">
    <property type="protein sequence ID" value="EKX36384"/>
    <property type="gene ID" value="GUITHDRAFT_145837"/>
</dbReference>
<reference evidence="5" key="3">
    <citation type="submission" date="2016-03" db="UniProtKB">
        <authorList>
            <consortium name="EnsemblProtists"/>
        </authorList>
    </citation>
    <scope>IDENTIFICATION</scope>
</reference>
<dbReference type="GeneID" id="17293103"/>
<dbReference type="PROSITE" id="PS50012">
    <property type="entry name" value="RCC1_3"/>
    <property type="match status" value="2"/>
</dbReference>
<accession>L1IKE2</accession>
<dbReference type="OrthoDB" id="10256179at2759"/>
<keyword evidence="1" id="KW-0677">Repeat</keyword>
<dbReference type="Gene3D" id="2.130.10.30">
    <property type="entry name" value="Regulator of chromosome condensation 1/beta-lactamase-inhibitor protein II"/>
    <property type="match status" value="1"/>
</dbReference>
<dbReference type="HOGENOM" id="CLU_954552_0_0_1"/>
<evidence type="ECO:0000256" key="2">
    <source>
        <dbReference type="PROSITE-ProRule" id="PRU00235"/>
    </source>
</evidence>
<protein>
    <submittedName>
        <fullName evidence="4 5">Uncharacterized protein</fullName>
    </submittedName>
</protein>
<dbReference type="Proteomes" id="UP000011087">
    <property type="component" value="Unassembled WGS sequence"/>
</dbReference>
<sequence length="292" mass="32336">MANDGEGLARGINLLSKITSMREAVHYINVCHPQGLIKDQTRAFPLHPLQSPPNLPQQPFRSPKPRIPPLQLRANGASKVSKSLTSRERVQEEEAEEWFSNMRGISLPLSSSRFFSSTPASFLHYLPAEFLKRKGREVKVGTELRQSLRHNHTAEGQATSKTLIREDLELECLSAVTGMKFLQDCGYRHAILVEADGKVSAFGDNSMGILPMPELTFYEQPVDISHYFPAAAELQIRQVACGGFHTLMLSEDGRIFVFGSNCFGQLGLGLHAGSTVSQPAQVALSSELQRYE</sequence>
<dbReference type="PANTHER" id="PTHR45622">
    <property type="entry name" value="UBIQUITIN-PROTEIN LIGASE E3A-RELATED"/>
    <property type="match status" value="1"/>
</dbReference>
<keyword evidence="6" id="KW-1185">Reference proteome</keyword>
<dbReference type="SUPFAM" id="SSF50985">
    <property type="entry name" value="RCC1/BLIP-II"/>
    <property type="match status" value="1"/>
</dbReference>
<reference evidence="4 6" key="1">
    <citation type="journal article" date="2012" name="Nature">
        <title>Algal genomes reveal evolutionary mosaicism and the fate of nucleomorphs.</title>
        <authorList>
            <consortium name="DOE Joint Genome Institute"/>
            <person name="Curtis B.A."/>
            <person name="Tanifuji G."/>
            <person name="Burki F."/>
            <person name="Gruber A."/>
            <person name="Irimia M."/>
            <person name="Maruyama S."/>
            <person name="Arias M.C."/>
            <person name="Ball S.G."/>
            <person name="Gile G.H."/>
            <person name="Hirakawa Y."/>
            <person name="Hopkins J.F."/>
            <person name="Kuo A."/>
            <person name="Rensing S.A."/>
            <person name="Schmutz J."/>
            <person name="Symeonidi A."/>
            <person name="Elias M."/>
            <person name="Eveleigh R.J."/>
            <person name="Herman E.K."/>
            <person name="Klute M.J."/>
            <person name="Nakayama T."/>
            <person name="Obornik M."/>
            <person name="Reyes-Prieto A."/>
            <person name="Armbrust E.V."/>
            <person name="Aves S.J."/>
            <person name="Beiko R.G."/>
            <person name="Coutinho P."/>
            <person name="Dacks J.B."/>
            <person name="Durnford D.G."/>
            <person name="Fast N.M."/>
            <person name="Green B.R."/>
            <person name="Grisdale C.J."/>
            <person name="Hempel F."/>
            <person name="Henrissat B."/>
            <person name="Hoppner M.P."/>
            <person name="Ishida K."/>
            <person name="Kim E."/>
            <person name="Koreny L."/>
            <person name="Kroth P.G."/>
            <person name="Liu Y."/>
            <person name="Malik S.B."/>
            <person name="Maier U.G."/>
            <person name="McRose D."/>
            <person name="Mock T."/>
            <person name="Neilson J.A."/>
            <person name="Onodera N.T."/>
            <person name="Poole A.M."/>
            <person name="Pritham E.J."/>
            <person name="Richards T.A."/>
            <person name="Rocap G."/>
            <person name="Roy S.W."/>
            <person name="Sarai C."/>
            <person name="Schaack S."/>
            <person name="Shirato S."/>
            <person name="Slamovits C.H."/>
            <person name="Spencer D.F."/>
            <person name="Suzuki S."/>
            <person name="Worden A.Z."/>
            <person name="Zauner S."/>
            <person name="Barry K."/>
            <person name="Bell C."/>
            <person name="Bharti A.K."/>
            <person name="Crow J.A."/>
            <person name="Grimwood J."/>
            <person name="Kramer R."/>
            <person name="Lindquist E."/>
            <person name="Lucas S."/>
            <person name="Salamov A."/>
            <person name="McFadden G.I."/>
            <person name="Lane C.E."/>
            <person name="Keeling P.J."/>
            <person name="Gray M.W."/>
            <person name="Grigoriev I.V."/>
            <person name="Archibald J.M."/>
        </authorList>
    </citation>
    <scope>NUCLEOTIDE SEQUENCE</scope>
    <source>
        <strain evidence="4 6">CCMP2712</strain>
    </source>
</reference>
<feature type="repeat" description="RCC1" evidence="2">
    <location>
        <begin position="197"/>
        <end position="252"/>
    </location>
</feature>
<dbReference type="PaxDb" id="55529-EKX36384"/>
<name>L1IKE2_GUITC</name>
<evidence type="ECO:0000313" key="6">
    <source>
        <dbReference type="Proteomes" id="UP000011087"/>
    </source>
</evidence>
<dbReference type="InterPro" id="IPR009091">
    <property type="entry name" value="RCC1/BLIP-II"/>
</dbReference>
<dbReference type="Pfam" id="PF13540">
    <property type="entry name" value="RCC1_2"/>
    <property type="match status" value="1"/>
</dbReference>
<dbReference type="InterPro" id="IPR000408">
    <property type="entry name" value="Reg_chr_condens"/>
</dbReference>
<dbReference type="InterPro" id="IPR051709">
    <property type="entry name" value="Ub-ligase/GTPase-reg"/>
</dbReference>
<dbReference type="PROSITE" id="PS00626">
    <property type="entry name" value="RCC1_2"/>
    <property type="match status" value="1"/>
</dbReference>
<gene>
    <name evidence="4" type="ORF">GUITHDRAFT_145837</name>
</gene>
<evidence type="ECO:0000256" key="3">
    <source>
        <dbReference type="SAM" id="MobiDB-lite"/>
    </source>
</evidence>
<dbReference type="eggNOG" id="KOG1426">
    <property type="taxonomic scope" value="Eukaryota"/>
</dbReference>
<dbReference type="RefSeq" id="XP_005823364.1">
    <property type="nucleotide sequence ID" value="XM_005823307.1"/>
</dbReference>
<dbReference type="PANTHER" id="PTHR45622:SF58">
    <property type="entry name" value="REGULATOR OF CHROMOSOME CONDENSATION DOMAIN-CONTAINING PROTEIN"/>
    <property type="match status" value="1"/>
</dbReference>
<dbReference type="STRING" id="905079.L1IKE2"/>
<proteinExistence type="predicted"/>
<dbReference type="KEGG" id="gtt:GUITHDRAFT_145837"/>
<dbReference type="AlphaFoldDB" id="L1IKE2"/>
<feature type="repeat" description="RCC1" evidence="2">
    <location>
        <begin position="253"/>
        <end position="292"/>
    </location>
</feature>
<evidence type="ECO:0000313" key="5">
    <source>
        <dbReference type="EnsemblProtists" id="EKX36384"/>
    </source>
</evidence>